<evidence type="ECO:0000313" key="1">
    <source>
        <dbReference type="EMBL" id="KKM91912.1"/>
    </source>
</evidence>
<organism evidence="1">
    <name type="scientific">marine sediment metagenome</name>
    <dbReference type="NCBI Taxonomy" id="412755"/>
    <lineage>
        <taxon>unclassified sequences</taxon>
        <taxon>metagenomes</taxon>
        <taxon>ecological metagenomes</taxon>
    </lineage>
</organism>
<reference evidence="1" key="1">
    <citation type="journal article" date="2015" name="Nature">
        <title>Complex archaea that bridge the gap between prokaryotes and eukaryotes.</title>
        <authorList>
            <person name="Spang A."/>
            <person name="Saw J.H."/>
            <person name="Jorgensen S.L."/>
            <person name="Zaremba-Niedzwiedzka K."/>
            <person name="Martijn J."/>
            <person name="Lind A.E."/>
            <person name="van Eijk R."/>
            <person name="Schleper C."/>
            <person name="Guy L."/>
            <person name="Ettema T.J."/>
        </authorList>
    </citation>
    <scope>NUCLEOTIDE SEQUENCE</scope>
</reference>
<accession>A0A0F9PEZ1</accession>
<dbReference type="EMBL" id="LAZR01006469">
    <property type="protein sequence ID" value="KKM91912.1"/>
    <property type="molecule type" value="Genomic_DNA"/>
</dbReference>
<protein>
    <submittedName>
        <fullName evidence="1">Uncharacterized protein</fullName>
    </submittedName>
</protein>
<comment type="caution">
    <text evidence="1">The sequence shown here is derived from an EMBL/GenBank/DDBJ whole genome shotgun (WGS) entry which is preliminary data.</text>
</comment>
<sequence length="92" mass="10323">MATHKSVQDGDYIISTKGVPIKLTVTVKGDKVTYIDGTVGDIQDLQNWTFEPFEVRPPPDPESLTCFSCKDNDICKYANDPYNTQRDCFASK</sequence>
<proteinExistence type="predicted"/>
<dbReference type="AlphaFoldDB" id="A0A0F9PEZ1"/>
<name>A0A0F9PEZ1_9ZZZZ</name>
<gene>
    <name evidence="1" type="ORF">LCGC14_1223830</name>
</gene>